<dbReference type="EMBL" id="DS990391">
    <property type="protein sequence ID" value="EFR45801.1"/>
    <property type="molecule type" value="Genomic_DNA"/>
</dbReference>
<evidence type="ECO:0000313" key="2">
    <source>
        <dbReference type="EMBL" id="EFR45801.1"/>
    </source>
</evidence>
<evidence type="ECO:0000313" key="3">
    <source>
        <dbReference type="Proteomes" id="UP000005755"/>
    </source>
</evidence>
<keyword evidence="3" id="KW-1185">Reference proteome</keyword>
<feature type="region of interest" description="Disordered" evidence="1">
    <location>
        <begin position="1"/>
        <end position="37"/>
    </location>
</feature>
<accession>A0ABN0B8B3</accession>
<evidence type="ECO:0000256" key="1">
    <source>
        <dbReference type="SAM" id="MobiDB-lite"/>
    </source>
</evidence>
<organism evidence="2 3">
    <name type="scientific">Helicobacter cinaedi CCUG 18818 = ATCC BAA-847</name>
    <dbReference type="NCBI Taxonomy" id="537971"/>
    <lineage>
        <taxon>Bacteria</taxon>
        <taxon>Pseudomonadati</taxon>
        <taxon>Campylobacterota</taxon>
        <taxon>Epsilonproteobacteria</taxon>
        <taxon>Campylobacterales</taxon>
        <taxon>Helicobacteraceae</taxon>
        <taxon>Helicobacter</taxon>
    </lineage>
</organism>
<proteinExistence type="predicted"/>
<dbReference type="Proteomes" id="UP000005755">
    <property type="component" value="Unassembled WGS sequence"/>
</dbReference>
<feature type="compositionally biased region" description="Polar residues" evidence="1">
    <location>
        <begin position="11"/>
        <end position="20"/>
    </location>
</feature>
<reference evidence="3" key="1">
    <citation type="journal article" date="2014" name="Genome Announc.">
        <title>Draft genome sequences of six enterohepatic helicobacter species isolated from humans and one from rhesus macaques.</title>
        <authorList>
            <person name="Shen Z."/>
            <person name="Sheh A."/>
            <person name="Young S.K."/>
            <person name="Abouelliel A."/>
            <person name="Ward D.V."/>
            <person name="Earl A.M."/>
            <person name="Fox J.G."/>
        </authorList>
    </citation>
    <scope>NUCLEOTIDE SEQUENCE [LARGE SCALE GENOMIC DNA]</scope>
    <source>
        <strain evidence="3">CCUG 18818</strain>
    </source>
</reference>
<gene>
    <name evidence="2" type="ORF">HCCG_00347</name>
</gene>
<protein>
    <submittedName>
        <fullName evidence="2">Uncharacterized protein</fullName>
    </submittedName>
</protein>
<sequence length="37" mass="4087">MKKAKNLKGLESQSDSTMADSKTPESQEDSTTTEILR</sequence>
<name>A0ABN0B8B3_9HELI</name>